<dbReference type="InterPro" id="IPR025877">
    <property type="entry name" value="MobA-like_NTP_Trfase"/>
</dbReference>
<dbReference type="NCBIfam" id="TIGR02665">
    <property type="entry name" value="molyb_mobA"/>
    <property type="match status" value="1"/>
</dbReference>
<evidence type="ECO:0000256" key="4">
    <source>
        <dbReference type="ARBA" id="ARBA00022741"/>
    </source>
</evidence>
<dbReference type="GO" id="GO:0005737">
    <property type="term" value="C:cytoplasm"/>
    <property type="evidence" value="ECO:0007669"/>
    <property type="project" value="UniProtKB-SubCell"/>
</dbReference>
<comment type="subcellular location">
    <subcellularLocation>
        <location evidence="8">Cytoplasm</location>
    </subcellularLocation>
</comment>
<evidence type="ECO:0000256" key="1">
    <source>
        <dbReference type="ARBA" id="ARBA00022490"/>
    </source>
</evidence>
<keyword evidence="10" id="KW-0548">Nucleotidyltransferase</keyword>
<feature type="binding site" evidence="8">
    <location>
        <position position="24"/>
    </location>
    <ligand>
        <name>GTP</name>
        <dbReference type="ChEBI" id="CHEBI:37565"/>
    </ligand>
</feature>
<gene>
    <name evidence="8" type="primary">mobA</name>
    <name evidence="10" type="ORF">FHW37_107110</name>
</gene>
<feature type="binding site" evidence="8">
    <location>
        <position position="52"/>
    </location>
    <ligand>
        <name>GTP</name>
        <dbReference type="ChEBI" id="CHEBI:37565"/>
    </ligand>
</feature>
<accession>A0A561QH90</accession>
<proteinExistence type="inferred from homology"/>
<feature type="binding site" evidence="8">
    <location>
        <position position="68"/>
    </location>
    <ligand>
        <name>GTP</name>
        <dbReference type="ChEBI" id="CHEBI:37565"/>
    </ligand>
</feature>
<dbReference type="RefSeq" id="WP_145640989.1">
    <property type="nucleotide sequence ID" value="NZ_VIWP01000007.1"/>
</dbReference>
<comment type="subunit">
    <text evidence="8">Monomer.</text>
</comment>
<evidence type="ECO:0000256" key="3">
    <source>
        <dbReference type="ARBA" id="ARBA00022723"/>
    </source>
</evidence>
<comment type="similarity">
    <text evidence="8">Belongs to the MobA family.</text>
</comment>
<keyword evidence="4 8" id="KW-0547">Nucleotide-binding</keyword>
<feature type="binding site" evidence="8">
    <location>
        <position position="103"/>
    </location>
    <ligand>
        <name>Mg(2+)</name>
        <dbReference type="ChEBI" id="CHEBI:18420"/>
    </ligand>
</feature>
<dbReference type="InterPro" id="IPR029044">
    <property type="entry name" value="Nucleotide-diphossugar_trans"/>
</dbReference>
<dbReference type="PANTHER" id="PTHR19136:SF81">
    <property type="entry name" value="MOLYBDENUM COFACTOR GUANYLYLTRANSFERASE"/>
    <property type="match status" value="1"/>
</dbReference>
<dbReference type="PANTHER" id="PTHR19136">
    <property type="entry name" value="MOLYBDENUM COFACTOR GUANYLYLTRANSFERASE"/>
    <property type="match status" value="1"/>
</dbReference>
<sequence>MSHPAPIPGLVLAGGRSSRMGENKAMMALGDRTILGHVIHRLSPQVPDLALNAPADFPETFGLRLVPDRDDDRNGPLEGVLCGLLDLRQNQPASPFLMTVPCDSPFLPLDLAARLSEKATPGTIVIAASEGRSHPVFGLWPVTLAQDLENWLANPDNRRINAFLNRHPVETVEFPMIETGHGPLDPFMNINTREDLALAKTFIGTLE</sequence>
<comment type="domain">
    <text evidence="8">The N-terminal domain determines nucleotide recognition and specific binding, while the C-terminal domain determines the specific binding to the target protein.</text>
</comment>
<dbReference type="Proteomes" id="UP000320653">
    <property type="component" value="Unassembled WGS sequence"/>
</dbReference>
<dbReference type="CDD" id="cd02503">
    <property type="entry name" value="MobA"/>
    <property type="match status" value="1"/>
</dbReference>
<comment type="function">
    <text evidence="8">Transfers a GMP moiety from GTP to Mo-molybdopterin (Mo-MPT) cofactor (Moco or molybdenum cofactor) to form Mo-molybdopterin guanine dinucleotide (Mo-MGD) cofactor.</text>
</comment>
<keyword evidence="2 8" id="KW-0808">Transferase</keyword>
<evidence type="ECO:0000256" key="8">
    <source>
        <dbReference type="HAMAP-Rule" id="MF_00316"/>
    </source>
</evidence>
<dbReference type="OrthoDB" id="9788394at2"/>
<dbReference type="GO" id="GO:1902758">
    <property type="term" value="P:bis(molybdopterin guanine dinucleotide)molybdenum biosynthetic process"/>
    <property type="evidence" value="ECO:0007669"/>
    <property type="project" value="TreeGrafter"/>
</dbReference>
<dbReference type="GO" id="GO:0005525">
    <property type="term" value="F:GTP binding"/>
    <property type="evidence" value="ECO:0007669"/>
    <property type="project" value="UniProtKB-UniRule"/>
</dbReference>
<dbReference type="InterPro" id="IPR013482">
    <property type="entry name" value="Molybde_CF_guanTrfase"/>
</dbReference>
<evidence type="ECO:0000256" key="2">
    <source>
        <dbReference type="ARBA" id="ARBA00022679"/>
    </source>
</evidence>
<feature type="domain" description="MobA-like NTP transferase" evidence="9">
    <location>
        <begin position="9"/>
        <end position="161"/>
    </location>
</feature>
<evidence type="ECO:0000256" key="6">
    <source>
        <dbReference type="ARBA" id="ARBA00023134"/>
    </source>
</evidence>
<feature type="binding site" evidence="8">
    <location>
        <begin position="12"/>
        <end position="14"/>
    </location>
    <ligand>
        <name>GTP</name>
        <dbReference type="ChEBI" id="CHEBI:37565"/>
    </ligand>
</feature>
<dbReference type="Pfam" id="PF12804">
    <property type="entry name" value="NTP_transf_3"/>
    <property type="match status" value="1"/>
</dbReference>
<dbReference type="GO" id="GO:0061603">
    <property type="term" value="F:molybdenum cofactor guanylyltransferase activity"/>
    <property type="evidence" value="ECO:0007669"/>
    <property type="project" value="UniProtKB-EC"/>
</dbReference>
<dbReference type="GO" id="GO:0046872">
    <property type="term" value="F:metal ion binding"/>
    <property type="evidence" value="ECO:0007669"/>
    <property type="project" value="UniProtKB-KW"/>
</dbReference>
<comment type="cofactor">
    <cofactor evidence="8">
        <name>Mg(2+)</name>
        <dbReference type="ChEBI" id="CHEBI:18420"/>
    </cofactor>
</comment>
<dbReference type="AlphaFoldDB" id="A0A561QH90"/>
<keyword evidence="5 8" id="KW-0460">Magnesium</keyword>
<reference evidence="10 11" key="1">
    <citation type="submission" date="2019-06" db="EMBL/GenBank/DDBJ databases">
        <title>Sorghum-associated microbial communities from plants grown in Nebraska, USA.</title>
        <authorList>
            <person name="Schachtman D."/>
        </authorList>
    </citation>
    <scope>NUCLEOTIDE SEQUENCE [LARGE SCALE GENOMIC DNA]</scope>
    <source>
        <strain evidence="10 11">1225</strain>
    </source>
</reference>
<evidence type="ECO:0000256" key="7">
    <source>
        <dbReference type="ARBA" id="ARBA00023150"/>
    </source>
</evidence>
<keyword evidence="6 8" id="KW-0342">GTP-binding</keyword>
<evidence type="ECO:0000259" key="9">
    <source>
        <dbReference type="Pfam" id="PF12804"/>
    </source>
</evidence>
<keyword evidence="11" id="KW-1185">Reference proteome</keyword>
<evidence type="ECO:0000313" key="10">
    <source>
        <dbReference type="EMBL" id="TWF49743.1"/>
    </source>
</evidence>
<keyword evidence="1 8" id="KW-0963">Cytoplasm</keyword>
<name>A0A561QH90_9HYPH</name>
<organism evidence="10 11">
    <name type="scientific">Neorhizobium alkalisoli</name>
    <dbReference type="NCBI Taxonomy" id="528178"/>
    <lineage>
        <taxon>Bacteria</taxon>
        <taxon>Pseudomonadati</taxon>
        <taxon>Pseudomonadota</taxon>
        <taxon>Alphaproteobacteria</taxon>
        <taxon>Hyphomicrobiales</taxon>
        <taxon>Rhizobiaceae</taxon>
        <taxon>Rhizobium/Agrobacterium group</taxon>
        <taxon>Neorhizobium</taxon>
    </lineage>
</organism>
<protein>
    <recommendedName>
        <fullName evidence="8">Molybdenum cofactor guanylyltransferase</fullName>
        <shortName evidence="8">MoCo guanylyltransferase</shortName>
        <ecNumber evidence="8">2.7.7.77</ecNumber>
    </recommendedName>
    <alternativeName>
        <fullName evidence="8">GTP:molybdopterin guanylyltransferase</fullName>
    </alternativeName>
    <alternativeName>
        <fullName evidence="8">Mo-MPT guanylyltransferase</fullName>
    </alternativeName>
    <alternativeName>
        <fullName evidence="8">Molybdopterin guanylyltransferase</fullName>
    </alternativeName>
    <alternativeName>
        <fullName evidence="8">Molybdopterin-guanine dinucleotide synthase</fullName>
        <shortName evidence="8">MGD synthase</shortName>
    </alternativeName>
</protein>
<feature type="binding site" evidence="8">
    <location>
        <position position="103"/>
    </location>
    <ligand>
        <name>GTP</name>
        <dbReference type="ChEBI" id="CHEBI:37565"/>
    </ligand>
</feature>
<dbReference type="SUPFAM" id="SSF53448">
    <property type="entry name" value="Nucleotide-diphospho-sugar transferases"/>
    <property type="match status" value="1"/>
</dbReference>
<dbReference type="EMBL" id="VIWP01000007">
    <property type="protein sequence ID" value="TWF49743.1"/>
    <property type="molecule type" value="Genomic_DNA"/>
</dbReference>
<comment type="caution">
    <text evidence="10">The sequence shown here is derived from an EMBL/GenBank/DDBJ whole genome shotgun (WGS) entry which is preliminary data.</text>
</comment>
<evidence type="ECO:0000313" key="11">
    <source>
        <dbReference type="Proteomes" id="UP000320653"/>
    </source>
</evidence>
<keyword evidence="7 8" id="KW-0501">Molybdenum cofactor biosynthesis</keyword>
<dbReference type="EC" id="2.7.7.77" evidence="8"/>
<comment type="catalytic activity">
    <reaction evidence="8">
        <text>Mo-molybdopterin + GTP + H(+) = Mo-molybdopterin guanine dinucleotide + diphosphate</text>
        <dbReference type="Rhea" id="RHEA:34243"/>
        <dbReference type="ChEBI" id="CHEBI:15378"/>
        <dbReference type="ChEBI" id="CHEBI:33019"/>
        <dbReference type="ChEBI" id="CHEBI:37565"/>
        <dbReference type="ChEBI" id="CHEBI:71302"/>
        <dbReference type="ChEBI" id="CHEBI:71310"/>
        <dbReference type="EC" id="2.7.7.77"/>
    </reaction>
</comment>
<keyword evidence="3 8" id="KW-0479">Metal-binding</keyword>
<evidence type="ECO:0000256" key="5">
    <source>
        <dbReference type="ARBA" id="ARBA00022842"/>
    </source>
</evidence>
<dbReference type="Gene3D" id="3.90.550.10">
    <property type="entry name" value="Spore Coat Polysaccharide Biosynthesis Protein SpsA, Chain A"/>
    <property type="match status" value="1"/>
</dbReference>
<dbReference type="HAMAP" id="MF_00316">
    <property type="entry name" value="MobA"/>
    <property type="match status" value="1"/>
</dbReference>